<name>A0A6J7WSC8_9CAUD</name>
<reference evidence="1" key="1">
    <citation type="submission" date="2020-05" db="EMBL/GenBank/DDBJ databases">
        <authorList>
            <person name="Chiriac C."/>
            <person name="Salcher M."/>
            <person name="Ghai R."/>
            <person name="Kavagutti S V."/>
        </authorList>
    </citation>
    <scope>NUCLEOTIDE SEQUENCE</scope>
</reference>
<proteinExistence type="predicted"/>
<sequence length="96" mass="10571">MSYIKETKRFLAEVDFRAIKRVVIFAEDEGDAMGRLMTTDVELFMSDSGRDDLLNGYGIEVLGDEPAGHGSGGVQVIGEVDERESQRTNTIVVSND</sequence>
<protein>
    <submittedName>
        <fullName evidence="1">Uncharacterized protein</fullName>
    </submittedName>
</protein>
<gene>
    <name evidence="1" type="ORF">UFOVP357_54</name>
</gene>
<organism evidence="1">
    <name type="scientific">uncultured Caudovirales phage</name>
    <dbReference type="NCBI Taxonomy" id="2100421"/>
    <lineage>
        <taxon>Viruses</taxon>
        <taxon>Duplodnaviria</taxon>
        <taxon>Heunggongvirae</taxon>
        <taxon>Uroviricota</taxon>
        <taxon>Caudoviricetes</taxon>
        <taxon>Peduoviridae</taxon>
        <taxon>Maltschvirus</taxon>
        <taxon>Maltschvirus maltsch</taxon>
    </lineage>
</organism>
<dbReference type="EMBL" id="LR798289">
    <property type="protein sequence ID" value="CAB5220959.1"/>
    <property type="molecule type" value="Genomic_DNA"/>
</dbReference>
<accession>A0A6J7WSC8</accession>
<evidence type="ECO:0000313" key="1">
    <source>
        <dbReference type="EMBL" id="CAB5220959.1"/>
    </source>
</evidence>